<dbReference type="Pfam" id="PF00163">
    <property type="entry name" value="Ribosomal_S4"/>
    <property type="match status" value="1"/>
</dbReference>
<dbReference type="Gene3D" id="1.10.1050.10">
    <property type="entry name" value="Ribosomal Protein S4 Delta 41, Chain A, domain 1"/>
    <property type="match status" value="1"/>
</dbReference>
<dbReference type="EMBL" id="MHVJ01000013">
    <property type="protein sequence ID" value="OHA91376.1"/>
    <property type="molecule type" value="Genomic_DNA"/>
</dbReference>
<evidence type="ECO:0000313" key="10">
    <source>
        <dbReference type="EMBL" id="OHA91376.1"/>
    </source>
</evidence>
<evidence type="ECO:0000256" key="5">
    <source>
        <dbReference type="ARBA" id="ARBA00023274"/>
    </source>
</evidence>
<dbReference type="InterPro" id="IPR005709">
    <property type="entry name" value="Ribosomal_uS4_bac-type"/>
</dbReference>
<dbReference type="PANTHER" id="PTHR11831">
    <property type="entry name" value="30S 40S RIBOSOMAL PROTEIN"/>
    <property type="match status" value="1"/>
</dbReference>
<accession>A0A1G2T268</accession>
<evidence type="ECO:0000256" key="4">
    <source>
        <dbReference type="ARBA" id="ARBA00022980"/>
    </source>
</evidence>
<keyword evidence="2 7" id="KW-0699">rRNA-binding</keyword>
<dbReference type="HAMAP" id="MF_01306_B">
    <property type="entry name" value="Ribosomal_uS4_B"/>
    <property type="match status" value="1"/>
</dbReference>
<dbReference type="GO" id="GO:0003735">
    <property type="term" value="F:structural constituent of ribosome"/>
    <property type="evidence" value="ECO:0007669"/>
    <property type="project" value="InterPro"/>
</dbReference>
<dbReference type="InterPro" id="IPR002942">
    <property type="entry name" value="S4_RNA-bd"/>
</dbReference>
<organism evidence="10 11">
    <name type="scientific">Candidatus Zambryskibacteria bacterium RIFCSPHIGHO2_01_FULL_49_18</name>
    <dbReference type="NCBI Taxonomy" id="1802740"/>
    <lineage>
        <taxon>Bacteria</taxon>
        <taxon>Candidatus Zambryskiibacteriota</taxon>
    </lineage>
</organism>
<keyword evidence="3 7" id="KW-0694">RNA-binding</keyword>
<comment type="caution">
    <text evidence="10">The sequence shown here is derived from an EMBL/GenBank/DDBJ whole genome shotgun (WGS) entry which is preliminary data.</text>
</comment>
<dbReference type="InterPro" id="IPR001912">
    <property type="entry name" value="Ribosomal_uS4_N"/>
</dbReference>
<dbReference type="SMART" id="SM00363">
    <property type="entry name" value="S4"/>
    <property type="match status" value="1"/>
</dbReference>
<gene>
    <name evidence="7" type="primary">rpsD</name>
    <name evidence="10" type="ORF">A2758_02865</name>
</gene>
<dbReference type="SUPFAM" id="SSF55174">
    <property type="entry name" value="Alpha-L RNA-binding motif"/>
    <property type="match status" value="1"/>
</dbReference>
<dbReference type="GO" id="GO:0042274">
    <property type="term" value="P:ribosomal small subunit biogenesis"/>
    <property type="evidence" value="ECO:0007669"/>
    <property type="project" value="TreeGrafter"/>
</dbReference>
<evidence type="ECO:0000256" key="6">
    <source>
        <dbReference type="ARBA" id="ARBA00035254"/>
    </source>
</evidence>
<evidence type="ECO:0000256" key="1">
    <source>
        <dbReference type="ARBA" id="ARBA00007465"/>
    </source>
</evidence>
<comment type="similarity">
    <text evidence="1 7">Belongs to the universal ribosomal protein uS4 family.</text>
</comment>
<evidence type="ECO:0000256" key="3">
    <source>
        <dbReference type="ARBA" id="ARBA00022884"/>
    </source>
</evidence>
<evidence type="ECO:0000313" key="11">
    <source>
        <dbReference type="Proteomes" id="UP000178612"/>
    </source>
</evidence>
<keyword evidence="4 7" id="KW-0689">Ribosomal protein</keyword>
<evidence type="ECO:0000259" key="9">
    <source>
        <dbReference type="SMART" id="SM01390"/>
    </source>
</evidence>
<keyword evidence="5 7" id="KW-0687">Ribonucleoprotein</keyword>
<proteinExistence type="inferred from homology"/>
<feature type="domain" description="RNA-binding S4" evidence="8">
    <location>
        <begin position="91"/>
        <end position="155"/>
    </location>
</feature>
<name>A0A1G2T268_9BACT</name>
<evidence type="ECO:0000256" key="2">
    <source>
        <dbReference type="ARBA" id="ARBA00022730"/>
    </source>
</evidence>
<dbReference type="NCBIfam" id="NF003717">
    <property type="entry name" value="PRK05327.1"/>
    <property type="match status" value="1"/>
</dbReference>
<evidence type="ECO:0000259" key="8">
    <source>
        <dbReference type="SMART" id="SM00363"/>
    </source>
</evidence>
<dbReference type="GO" id="GO:0019843">
    <property type="term" value="F:rRNA binding"/>
    <property type="evidence" value="ECO:0007669"/>
    <property type="project" value="UniProtKB-UniRule"/>
</dbReference>
<dbReference type="PROSITE" id="PS50889">
    <property type="entry name" value="S4"/>
    <property type="match status" value="1"/>
</dbReference>
<feature type="domain" description="Small ribosomal subunit protein uS4 N-terminal" evidence="9">
    <location>
        <begin position="1"/>
        <end position="90"/>
    </location>
</feature>
<sequence>MKIGPKYKIARRLGAPVFEKTQSPKYTLSLARKDKADRGRGRPKSEYGLAMLEKQKTRYSYGLTESQFRIYVNKALRAGKPVEKLFVLLETRLDNALYRAGLAKTRSAARQVAGHGHTLVNGRRVTIPSIGVKIGDKLSLREGSRESALFSEVSERMRSLSMPVWIKVDPETRMAEIIGDPVYVPGEQLFDLGVAIEFYNR</sequence>
<dbReference type="InterPro" id="IPR036986">
    <property type="entry name" value="S4_RNA-bd_sf"/>
</dbReference>
<dbReference type="GO" id="GO:0015935">
    <property type="term" value="C:small ribosomal subunit"/>
    <property type="evidence" value="ECO:0007669"/>
    <property type="project" value="InterPro"/>
</dbReference>
<dbReference type="FunFam" id="3.10.290.10:FF:000001">
    <property type="entry name" value="30S ribosomal protein S4"/>
    <property type="match status" value="1"/>
</dbReference>
<dbReference type="InterPro" id="IPR022801">
    <property type="entry name" value="Ribosomal_uS4"/>
</dbReference>
<dbReference type="GO" id="GO:0006412">
    <property type="term" value="P:translation"/>
    <property type="evidence" value="ECO:0007669"/>
    <property type="project" value="UniProtKB-UniRule"/>
</dbReference>
<comment type="function">
    <text evidence="7">With S5 and S12 plays an important role in translational accuracy.</text>
</comment>
<dbReference type="AlphaFoldDB" id="A0A1G2T268"/>
<evidence type="ECO:0000256" key="7">
    <source>
        <dbReference type="HAMAP-Rule" id="MF_01306"/>
    </source>
</evidence>
<dbReference type="Gene3D" id="3.10.290.10">
    <property type="entry name" value="RNA-binding S4 domain"/>
    <property type="match status" value="1"/>
</dbReference>
<protein>
    <recommendedName>
        <fullName evidence="6 7">Small ribosomal subunit protein uS4</fullName>
    </recommendedName>
</protein>
<dbReference type="SMART" id="SM01390">
    <property type="entry name" value="Ribosomal_S4"/>
    <property type="match status" value="1"/>
</dbReference>
<dbReference type="Proteomes" id="UP000178612">
    <property type="component" value="Unassembled WGS sequence"/>
</dbReference>
<comment type="function">
    <text evidence="7">One of the primary rRNA binding proteins, it binds directly to 16S rRNA where it nucleates assembly of the body of the 30S subunit.</text>
</comment>
<dbReference type="PANTHER" id="PTHR11831:SF4">
    <property type="entry name" value="SMALL RIBOSOMAL SUBUNIT PROTEIN US4M"/>
    <property type="match status" value="1"/>
</dbReference>
<dbReference type="CDD" id="cd00165">
    <property type="entry name" value="S4"/>
    <property type="match status" value="1"/>
</dbReference>
<dbReference type="Pfam" id="PF01479">
    <property type="entry name" value="S4"/>
    <property type="match status" value="1"/>
</dbReference>
<reference evidence="10 11" key="1">
    <citation type="journal article" date="2016" name="Nat. Commun.">
        <title>Thousands of microbial genomes shed light on interconnected biogeochemical processes in an aquifer system.</title>
        <authorList>
            <person name="Anantharaman K."/>
            <person name="Brown C.T."/>
            <person name="Hug L.A."/>
            <person name="Sharon I."/>
            <person name="Castelle C.J."/>
            <person name="Probst A.J."/>
            <person name="Thomas B.C."/>
            <person name="Singh A."/>
            <person name="Wilkins M.J."/>
            <person name="Karaoz U."/>
            <person name="Brodie E.L."/>
            <person name="Williams K.H."/>
            <person name="Hubbard S.S."/>
            <person name="Banfield J.F."/>
        </authorList>
    </citation>
    <scope>NUCLEOTIDE SEQUENCE [LARGE SCALE GENOMIC DNA]</scope>
</reference>
<comment type="subunit">
    <text evidence="7">Part of the 30S ribosomal subunit. Contacts protein S5. The interaction surface between S4 and S5 is involved in control of translational fidelity.</text>
</comment>